<dbReference type="Pfam" id="PF07690">
    <property type="entry name" value="MFS_1"/>
    <property type="match status" value="1"/>
</dbReference>
<feature type="transmembrane region" description="Helical" evidence="6">
    <location>
        <begin position="101"/>
        <end position="124"/>
    </location>
</feature>
<feature type="transmembrane region" description="Helical" evidence="6">
    <location>
        <begin position="131"/>
        <end position="154"/>
    </location>
</feature>
<dbReference type="EMBL" id="JBHSSI010000025">
    <property type="protein sequence ID" value="MFC6260088.1"/>
    <property type="molecule type" value="Genomic_DNA"/>
</dbReference>
<evidence type="ECO:0000313" key="8">
    <source>
        <dbReference type="EMBL" id="MFC6260088.1"/>
    </source>
</evidence>
<dbReference type="PANTHER" id="PTHR11360">
    <property type="entry name" value="MONOCARBOXYLATE TRANSPORTER"/>
    <property type="match status" value="1"/>
</dbReference>
<dbReference type="SUPFAM" id="SSF103473">
    <property type="entry name" value="MFS general substrate transporter"/>
    <property type="match status" value="1"/>
</dbReference>
<feature type="transmembrane region" description="Helical" evidence="6">
    <location>
        <begin position="259"/>
        <end position="282"/>
    </location>
</feature>
<feature type="transmembrane region" description="Helical" evidence="6">
    <location>
        <begin position="76"/>
        <end position="95"/>
    </location>
</feature>
<dbReference type="RefSeq" id="WP_125685193.1">
    <property type="nucleotide sequence ID" value="NZ_JBHSSI010000025.1"/>
</dbReference>
<comment type="subcellular location">
    <subcellularLocation>
        <location evidence="1">Cell membrane</location>
        <topology evidence="1">Multi-pass membrane protein</topology>
    </subcellularLocation>
</comment>
<feature type="transmembrane region" description="Helical" evidence="6">
    <location>
        <begin position="7"/>
        <end position="33"/>
    </location>
</feature>
<dbReference type="InterPro" id="IPR011701">
    <property type="entry name" value="MFS"/>
</dbReference>
<feature type="transmembrane region" description="Helical" evidence="6">
    <location>
        <begin position="314"/>
        <end position="336"/>
    </location>
</feature>
<dbReference type="PANTHER" id="PTHR11360:SF290">
    <property type="entry name" value="MONOCARBOXYLATE MFS PERMEASE"/>
    <property type="match status" value="1"/>
</dbReference>
<feature type="domain" description="Major facilitator superfamily (MFS) profile" evidence="7">
    <location>
        <begin position="11"/>
        <end position="410"/>
    </location>
</feature>
<evidence type="ECO:0000256" key="6">
    <source>
        <dbReference type="SAM" id="Phobius"/>
    </source>
</evidence>
<dbReference type="InterPro" id="IPR020846">
    <property type="entry name" value="MFS_dom"/>
</dbReference>
<gene>
    <name evidence="8" type="ORF">ACFP1C_03940</name>
</gene>
<keyword evidence="5 6" id="KW-0472">Membrane</keyword>
<sequence length="415" mass="45136">MRKMHYGWWIFISTCVISLVGFGMVVDTIGLFFEPVSASFHISRAGVSLMVTFQNIACAITLLFAGKIMEKINIRLLLTTCFTVIGLGFISLAFAQSVVQFYIVWTIIGIMQPFALTLSIPVLLGNWFQKYLGTVMGIALGLSAIGGTLFNPIVSATITNLGWRSGWILEGLITLIAILPFTIFVVRYKPTGTTKPVGYEENSAENAENVSWQGLSFKQALHTPMFYLITFAMIALQWVAGLVQHVSPYIVSINLPLNVGATVVSGIMLGAAAGKVSIGWFLDHFNNQMVIILYAIFGITGWLSLMVFRAPGMLIGSGFVLGLGQGIMLVSLPYFIRKQFGPKNYNNILSIISMFGNFATAIAVSVDGKIFDITGSYNLPLMTNGALYVLGGGAVVISIILSYRAVTARNKLKEV</sequence>
<reference evidence="9" key="1">
    <citation type="journal article" date="2019" name="Int. J. Syst. Evol. Microbiol.">
        <title>The Global Catalogue of Microorganisms (GCM) 10K type strain sequencing project: providing services to taxonomists for standard genome sequencing and annotation.</title>
        <authorList>
            <consortium name="The Broad Institute Genomics Platform"/>
            <consortium name="The Broad Institute Genome Sequencing Center for Infectious Disease"/>
            <person name="Wu L."/>
            <person name="Ma J."/>
        </authorList>
    </citation>
    <scope>NUCLEOTIDE SEQUENCE [LARGE SCALE GENOMIC DNA]</scope>
    <source>
        <strain evidence="9">CCM 8908</strain>
    </source>
</reference>
<evidence type="ECO:0000256" key="2">
    <source>
        <dbReference type="ARBA" id="ARBA00022448"/>
    </source>
</evidence>
<feature type="transmembrane region" description="Helical" evidence="6">
    <location>
        <begin position="386"/>
        <end position="406"/>
    </location>
</feature>
<protein>
    <submittedName>
        <fullName evidence="8">MFS transporter</fullName>
    </submittedName>
</protein>
<feature type="transmembrane region" description="Helical" evidence="6">
    <location>
        <begin position="225"/>
        <end position="247"/>
    </location>
</feature>
<evidence type="ECO:0000256" key="1">
    <source>
        <dbReference type="ARBA" id="ARBA00004651"/>
    </source>
</evidence>
<keyword evidence="2" id="KW-0813">Transport</keyword>
<keyword evidence="3 6" id="KW-0812">Transmembrane</keyword>
<feature type="transmembrane region" description="Helical" evidence="6">
    <location>
        <begin position="45"/>
        <end position="64"/>
    </location>
</feature>
<organism evidence="8 9">
    <name type="scientific">Levilactobacillus fujinensis</name>
    <dbReference type="NCBI Taxonomy" id="2486024"/>
    <lineage>
        <taxon>Bacteria</taxon>
        <taxon>Bacillati</taxon>
        <taxon>Bacillota</taxon>
        <taxon>Bacilli</taxon>
        <taxon>Lactobacillales</taxon>
        <taxon>Lactobacillaceae</taxon>
        <taxon>Levilactobacillus</taxon>
    </lineage>
</organism>
<evidence type="ECO:0000256" key="5">
    <source>
        <dbReference type="ARBA" id="ARBA00023136"/>
    </source>
</evidence>
<evidence type="ECO:0000313" key="9">
    <source>
        <dbReference type="Proteomes" id="UP001596283"/>
    </source>
</evidence>
<keyword evidence="9" id="KW-1185">Reference proteome</keyword>
<accession>A0ABW1TDT4</accession>
<evidence type="ECO:0000256" key="4">
    <source>
        <dbReference type="ARBA" id="ARBA00022989"/>
    </source>
</evidence>
<evidence type="ECO:0000259" key="7">
    <source>
        <dbReference type="PROSITE" id="PS50850"/>
    </source>
</evidence>
<keyword evidence="4 6" id="KW-1133">Transmembrane helix</keyword>
<feature type="transmembrane region" description="Helical" evidence="6">
    <location>
        <begin position="289"/>
        <end position="308"/>
    </location>
</feature>
<dbReference type="InterPro" id="IPR050327">
    <property type="entry name" value="Proton-linked_MCT"/>
</dbReference>
<feature type="transmembrane region" description="Helical" evidence="6">
    <location>
        <begin position="348"/>
        <end position="366"/>
    </location>
</feature>
<proteinExistence type="predicted"/>
<dbReference type="Proteomes" id="UP001596283">
    <property type="component" value="Unassembled WGS sequence"/>
</dbReference>
<name>A0ABW1TDT4_9LACO</name>
<dbReference type="Gene3D" id="1.20.1250.20">
    <property type="entry name" value="MFS general substrate transporter like domains"/>
    <property type="match status" value="2"/>
</dbReference>
<evidence type="ECO:0000256" key="3">
    <source>
        <dbReference type="ARBA" id="ARBA00022692"/>
    </source>
</evidence>
<comment type="caution">
    <text evidence="8">The sequence shown here is derived from an EMBL/GenBank/DDBJ whole genome shotgun (WGS) entry which is preliminary data.</text>
</comment>
<dbReference type="InterPro" id="IPR036259">
    <property type="entry name" value="MFS_trans_sf"/>
</dbReference>
<dbReference type="PROSITE" id="PS50850">
    <property type="entry name" value="MFS"/>
    <property type="match status" value="1"/>
</dbReference>
<feature type="transmembrane region" description="Helical" evidence="6">
    <location>
        <begin position="166"/>
        <end position="186"/>
    </location>
</feature>